<evidence type="ECO:0000313" key="5">
    <source>
        <dbReference type="Proteomes" id="UP000198615"/>
    </source>
</evidence>
<dbReference type="InterPro" id="IPR051620">
    <property type="entry name" value="ORF904-like_C"/>
</dbReference>
<comment type="caution">
    <text evidence="4">The sequence shown here is derived from an EMBL/GenBank/DDBJ whole genome shotgun (WGS) entry which is preliminary data.</text>
</comment>
<accession>A0A8G2BMV9</accession>
<protein>
    <submittedName>
        <fullName evidence="4">Primase C terminal 1 (PriCT-1)</fullName>
    </submittedName>
</protein>
<organism evidence="4 5">
    <name type="scientific">Thalassobaculum litoreum DSM 18839</name>
    <dbReference type="NCBI Taxonomy" id="1123362"/>
    <lineage>
        <taxon>Bacteria</taxon>
        <taxon>Pseudomonadati</taxon>
        <taxon>Pseudomonadota</taxon>
        <taxon>Alphaproteobacteria</taxon>
        <taxon>Rhodospirillales</taxon>
        <taxon>Thalassobaculaceae</taxon>
        <taxon>Thalassobaculum</taxon>
    </lineage>
</organism>
<dbReference type="SUPFAM" id="SSF56747">
    <property type="entry name" value="Prim-pol domain"/>
    <property type="match status" value="1"/>
</dbReference>
<keyword evidence="1" id="KW-0378">Hydrolase</keyword>
<dbReference type="PANTHER" id="PTHR35372:SF2">
    <property type="entry name" value="SF3 HELICASE DOMAIN-CONTAINING PROTEIN"/>
    <property type="match status" value="1"/>
</dbReference>
<feature type="domain" description="DNA primase/polymerase bifunctional N-terminal" evidence="3">
    <location>
        <begin position="10"/>
        <end position="191"/>
    </location>
</feature>
<gene>
    <name evidence="4" type="ORF">SAMN05660686_03613</name>
</gene>
<dbReference type="InterPro" id="IPR014820">
    <property type="entry name" value="PriCT_1"/>
</dbReference>
<dbReference type="EMBL" id="FNBW01000011">
    <property type="protein sequence ID" value="SDG17430.1"/>
    <property type="molecule type" value="Genomic_DNA"/>
</dbReference>
<dbReference type="Proteomes" id="UP000198615">
    <property type="component" value="Unassembled WGS sequence"/>
</dbReference>
<dbReference type="Pfam" id="PF09250">
    <property type="entry name" value="Prim-Pol"/>
    <property type="match status" value="1"/>
</dbReference>
<keyword evidence="5" id="KW-1185">Reference proteome</keyword>
<dbReference type="PANTHER" id="PTHR35372">
    <property type="entry name" value="ATP BINDING PROTEIN-RELATED"/>
    <property type="match status" value="1"/>
</dbReference>
<dbReference type="CDD" id="cd04859">
    <property type="entry name" value="Prim_Pol"/>
    <property type="match status" value="1"/>
</dbReference>
<reference evidence="4 5" key="1">
    <citation type="submission" date="2016-10" db="EMBL/GenBank/DDBJ databases">
        <authorList>
            <person name="Varghese N."/>
            <person name="Submissions S."/>
        </authorList>
    </citation>
    <scope>NUCLEOTIDE SEQUENCE [LARGE SCALE GENOMIC DNA]</scope>
    <source>
        <strain evidence="4 5">DSM 18839</strain>
    </source>
</reference>
<proteinExistence type="predicted"/>
<dbReference type="RefSeq" id="WP_093152490.1">
    <property type="nucleotide sequence ID" value="NZ_FNBW01000011.1"/>
</dbReference>
<sequence>MTTRNLLDHALMFAGFGLAVFPVSRPIRTSTGLRCNCGRQNCPSPGKHPDGRLAPHGFKDASASSETLARWFGKGPTNIGIATGSVSGIFVLDVDERHDGFSSLATLEREHGALPQTWRFLTGGGGEHILFRHPEATVRNSAGALGRGLDVRGDGGYIVAPPSLHISGREYAISVDHHPDDVALSEAPAWLLRLLQAAPSAKSPAKPIVSWRETVRSGIADGSRNQTLTRIAGHLVGKSVDPHVCLELLLSLNSRRCKPPLPEEEVCQLLKSILLRERYKRSGRRIGGAADV</sequence>
<evidence type="ECO:0000256" key="1">
    <source>
        <dbReference type="ARBA" id="ARBA00022801"/>
    </source>
</evidence>
<dbReference type="AlphaFoldDB" id="A0A8G2BMV9"/>
<evidence type="ECO:0000259" key="2">
    <source>
        <dbReference type="SMART" id="SM00942"/>
    </source>
</evidence>
<dbReference type="GO" id="GO:0016787">
    <property type="term" value="F:hydrolase activity"/>
    <property type="evidence" value="ECO:0007669"/>
    <property type="project" value="UniProtKB-KW"/>
</dbReference>
<feature type="domain" description="Primase C-terminal 1" evidence="2">
    <location>
        <begin position="213"/>
        <end position="279"/>
    </location>
</feature>
<dbReference type="Pfam" id="PF08708">
    <property type="entry name" value="PriCT_1"/>
    <property type="match status" value="1"/>
</dbReference>
<dbReference type="InterPro" id="IPR015330">
    <property type="entry name" value="DNA_primase/pol_bifunc_N"/>
</dbReference>
<dbReference type="SMART" id="SM00942">
    <property type="entry name" value="PriCT_1"/>
    <property type="match status" value="1"/>
</dbReference>
<dbReference type="OrthoDB" id="123525at2"/>
<dbReference type="SMART" id="SM00943">
    <property type="entry name" value="Prim-Pol"/>
    <property type="match status" value="1"/>
</dbReference>
<evidence type="ECO:0000259" key="3">
    <source>
        <dbReference type="SMART" id="SM00943"/>
    </source>
</evidence>
<name>A0A8G2BMV9_9PROT</name>
<evidence type="ECO:0000313" key="4">
    <source>
        <dbReference type="EMBL" id="SDG17430.1"/>
    </source>
</evidence>